<reference evidence="3" key="2">
    <citation type="journal article" date="2016" name="Sci. Rep.">
        <title>Dictyocaulus viviparus genome, variome and transcriptome elucidate lungworm biology and support future intervention.</title>
        <authorList>
            <person name="McNulty S.N."/>
            <person name="Strube C."/>
            <person name="Rosa B.A."/>
            <person name="Martin J.C."/>
            <person name="Tyagi R."/>
            <person name="Choi Y.J."/>
            <person name="Wang Q."/>
            <person name="Hallsworth Pepin K."/>
            <person name="Zhang X."/>
            <person name="Ozersky P."/>
            <person name="Wilson R.K."/>
            <person name="Sternberg P.W."/>
            <person name="Gasser R.B."/>
            <person name="Mitreva M."/>
        </authorList>
    </citation>
    <scope>NUCLEOTIDE SEQUENCE [LARGE SCALE GENOMIC DNA]</scope>
    <source>
        <strain evidence="3">HannoverDv2000</strain>
    </source>
</reference>
<evidence type="ECO:0000256" key="1">
    <source>
        <dbReference type="SAM" id="SignalP"/>
    </source>
</evidence>
<gene>
    <name evidence="2" type="ORF">DICVIV_13415</name>
</gene>
<evidence type="ECO:0000313" key="3">
    <source>
        <dbReference type="Proteomes" id="UP000053766"/>
    </source>
</evidence>
<dbReference type="Proteomes" id="UP000053766">
    <property type="component" value="Unassembled WGS sequence"/>
</dbReference>
<accession>A0A0D8XA34</accession>
<feature type="chain" id="PRO_5002335711" evidence="1">
    <location>
        <begin position="17"/>
        <end position="68"/>
    </location>
</feature>
<evidence type="ECO:0000313" key="2">
    <source>
        <dbReference type="EMBL" id="KJH40627.1"/>
    </source>
</evidence>
<reference evidence="2 3" key="1">
    <citation type="submission" date="2013-11" db="EMBL/GenBank/DDBJ databases">
        <title>Draft genome of the bovine lungworm Dictyocaulus viviparus.</title>
        <authorList>
            <person name="Mitreva M."/>
        </authorList>
    </citation>
    <scope>NUCLEOTIDE SEQUENCE [LARGE SCALE GENOMIC DNA]</scope>
    <source>
        <strain evidence="2 3">HannoverDv2000</strain>
    </source>
</reference>
<proteinExistence type="predicted"/>
<organism evidence="2 3">
    <name type="scientific">Dictyocaulus viviparus</name>
    <name type="common">Bovine lungworm</name>
    <dbReference type="NCBI Taxonomy" id="29172"/>
    <lineage>
        <taxon>Eukaryota</taxon>
        <taxon>Metazoa</taxon>
        <taxon>Ecdysozoa</taxon>
        <taxon>Nematoda</taxon>
        <taxon>Chromadorea</taxon>
        <taxon>Rhabditida</taxon>
        <taxon>Rhabditina</taxon>
        <taxon>Rhabditomorpha</taxon>
        <taxon>Strongyloidea</taxon>
        <taxon>Metastrongylidae</taxon>
        <taxon>Dictyocaulus</taxon>
    </lineage>
</organism>
<protein>
    <submittedName>
        <fullName evidence="2">Uncharacterized protein</fullName>
    </submittedName>
</protein>
<name>A0A0D8XA34_DICVI</name>
<feature type="signal peptide" evidence="1">
    <location>
        <begin position="1"/>
        <end position="16"/>
    </location>
</feature>
<dbReference type="EMBL" id="KN717077">
    <property type="protein sequence ID" value="KJH40627.1"/>
    <property type="molecule type" value="Genomic_DNA"/>
</dbReference>
<sequence length="68" mass="7167">MLVIVLLIICLDSAQAQLQTCANAGLGPCLNGVCPFPFPTATCVSSPNGEICCENSMVRCFLIIMFGI</sequence>
<dbReference type="AlphaFoldDB" id="A0A0D8XA34"/>
<keyword evidence="1" id="KW-0732">Signal</keyword>
<keyword evidence="3" id="KW-1185">Reference proteome</keyword>